<dbReference type="Proteomes" id="UP000046395">
    <property type="component" value="Unassembled WGS sequence"/>
</dbReference>
<name>A0A5S6QHV2_TRIMR</name>
<protein>
    <submittedName>
        <fullName evidence="2">BAR domain-containing protein</fullName>
    </submittedName>
</protein>
<accession>A0A5S6QHV2</accession>
<proteinExistence type="predicted"/>
<reference evidence="2" key="1">
    <citation type="submission" date="2019-12" db="UniProtKB">
        <authorList>
            <consortium name="WormBaseParasite"/>
        </authorList>
    </citation>
    <scope>IDENTIFICATION</scope>
</reference>
<sequence>MMPEYIRRLYTKLNYALGRIEKTELDVHTKIQFYNFEAFRDCAEWLRLATDEFISPQDEEEKMEKLAEAAVQMALKAIPGNELIECATEGDVLPEMVNIGKAKYIAFMKVKKALKNALLDMDAERLKHAHSAEACDQPATKRAAERIFLLEKRAMDIITKELEPCMLRQKNGNRAFAAHMTEYHAAVLNVLYDFKQATVSECSV</sequence>
<organism evidence="1 2">
    <name type="scientific">Trichuris muris</name>
    <name type="common">Mouse whipworm</name>
    <dbReference type="NCBI Taxonomy" id="70415"/>
    <lineage>
        <taxon>Eukaryota</taxon>
        <taxon>Metazoa</taxon>
        <taxon>Ecdysozoa</taxon>
        <taxon>Nematoda</taxon>
        <taxon>Enoplea</taxon>
        <taxon>Dorylaimia</taxon>
        <taxon>Trichinellida</taxon>
        <taxon>Trichuridae</taxon>
        <taxon>Trichuris</taxon>
    </lineage>
</organism>
<evidence type="ECO:0000313" key="2">
    <source>
        <dbReference type="WBParaSite" id="TMUE_2000006769.1"/>
    </source>
</evidence>
<evidence type="ECO:0000313" key="1">
    <source>
        <dbReference type="Proteomes" id="UP000046395"/>
    </source>
</evidence>
<dbReference type="AlphaFoldDB" id="A0A5S6QHV2"/>
<keyword evidence="1" id="KW-1185">Reference proteome</keyword>
<dbReference type="WBParaSite" id="TMUE_2000006769.1">
    <property type="protein sequence ID" value="TMUE_2000006769.1"/>
    <property type="gene ID" value="WBGene00286178"/>
</dbReference>